<feature type="region of interest" description="Disordered" evidence="1">
    <location>
        <begin position="1"/>
        <end position="26"/>
    </location>
</feature>
<evidence type="ECO:0000313" key="5">
    <source>
        <dbReference type="Proteomes" id="UP000288216"/>
    </source>
</evidence>
<feature type="domain" description="SEA" evidence="3">
    <location>
        <begin position="70"/>
        <end position="123"/>
    </location>
</feature>
<dbReference type="Proteomes" id="UP000288216">
    <property type="component" value="Unassembled WGS sequence"/>
</dbReference>
<evidence type="ECO:0000256" key="1">
    <source>
        <dbReference type="SAM" id="MobiDB-lite"/>
    </source>
</evidence>
<evidence type="ECO:0000259" key="3">
    <source>
        <dbReference type="PROSITE" id="PS50024"/>
    </source>
</evidence>
<dbReference type="STRING" id="75743.A0A401Q5X2"/>
<dbReference type="EMBL" id="BFAA01026143">
    <property type="protein sequence ID" value="GCB80747.1"/>
    <property type="molecule type" value="Genomic_DNA"/>
</dbReference>
<feature type="non-terminal residue" evidence="4">
    <location>
        <position position="1"/>
    </location>
</feature>
<dbReference type="AlphaFoldDB" id="A0A401Q5X2"/>
<organism evidence="4 5">
    <name type="scientific">Scyliorhinus torazame</name>
    <name type="common">Cloudy catshark</name>
    <name type="synonym">Catulus torazame</name>
    <dbReference type="NCBI Taxonomy" id="75743"/>
    <lineage>
        <taxon>Eukaryota</taxon>
        <taxon>Metazoa</taxon>
        <taxon>Chordata</taxon>
        <taxon>Craniata</taxon>
        <taxon>Vertebrata</taxon>
        <taxon>Chondrichthyes</taxon>
        <taxon>Elasmobranchii</taxon>
        <taxon>Galeomorphii</taxon>
        <taxon>Galeoidea</taxon>
        <taxon>Carcharhiniformes</taxon>
        <taxon>Scyliorhinidae</taxon>
        <taxon>Scyliorhinus</taxon>
    </lineage>
</organism>
<keyword evidence="2" id="KW-1133">Transmembrane helix</keyword>
<comment type="caution">
    <text evidence="4">The sequence shown here is derived from an EMBL/GenBank/DDBJ whole genome shotgun (WGS) entry which is preliminary data.</text>
</comment>
<reference evidence="4 5" key="1">
    <citation type="journal article" date="2018" name="Nat. Ecol. Evol.">
        <title>Shark genomes provide insights into elasmobranch evolution and the origin of vertebrates.</title>
        <authorList>
            <person name="Hara Y"/>
            <person name="Yamaguchi K"/>
            <person name="Onimaru K"/>
            <person name="Kadota M"/>
            <person name="Koyanagi M"/>
            <person name="Keeley SD"/>
            <person name="Tatsumi K"/>
            <person name="Tanaka K"/>
            <person name="Motone F"/>
            <person name="Kageyama Y"/>
            <person name="Nozu R"/>
            <person name="Adachi N"/>
            <person name="Nishimura O"/>
            <person name="Nakagawa R"/>
            <person name="Tanegashima C"/>
            <person name="Kiyatake I"/>
            <person name="Matsumoto R"/>
            <person name="Murakumo K"/>
            <person name="Nishida K"/>
            <person name="Terakita A"/>
            <person name="Kuratani S"/>
            <person name="Sato K"/>
            <person name="Hyodo S Kuraku.S."/>
        </authorList>
    </citation>
    <scope>NUCLEOTIDE SEQUENCE [LARGE SCALE GENOMIC DNA]</scope>
</reference>
<protein>
    <recommendedName>
        <fullName evidence="3">SEA domain-containing protein</fullName>
    </recommendedName>
</protein>
<gene>
    <name evidence="4" type="ORF">scyTo_0023089</name>
</gene>
<evidence type="ECO:0000256" key="2">
    <source>
        <dbReference type="SAM" id="Phobius"/>
    </source>
</evidence>
<keyword evidence="2" id="KW-0812">Transmembrane</keyword>
<feature type="transmembrane region" description="Helical" evidence="2">
    <location>
        <begin position="29"/>
        <end position="54"/>
    </location>
</feature>
<keyword evidence="5" id="KW-1185">Reference proteome</keyword>
<sequence length="123" mass="13722">AMSDGQFEKSFLPDSNHTRKKRLKKRPRVAVIVTVVLVALLVLGAVAGVLYWYFTDSTNADQSGEQSGKVVRIYSGHLNLPNAQYTRQLENPETTDFKELAEKLEQVVSDLSPSPHLHSGLRD</sequence>
<evidence type="ECO:0000313" key="4">
    <source>
        <dbReference type="EMBL" id="GCB80747.1"/>
    </source>
</evidence>
<accession>A0A401Q5X2</accession>
<dbReference type="InterPro" id="IPR000082">
    <property type="entry name" value="SEA_dom"/>
</dbReference>
<proteinExistence type="predicted"/>
<name>A0A401Q5X2_SCYTO</name>
<keyword evidence="2" id="KW-0472">Membrane</keyword>
<dbReference type="PROSITE" id="PS50024">
    <property type="entry name" value="SEA"/>
    <property type="match status" value="1"/>
</dbReference>